<reference evidence="2" key="1">
    <citation type="submission" date="2013-06" db="EMBL/GenBank/DDBJ databases">
        <authorList>
            <person name="Zhao Q."/>
        </authorList>
    </citation>
    <scope>NUCLEOTIDE SEQUENCE</scope>
    <source>
        <strain evidence="2">cv. W1943</strain>
    </source>
</reference>
<dbReference type="Proteomes" id="UP000008022">
    <property type="component" value="Unassembled WGS sequence"/>
</dbReference>
<evidence type="ECO:0000313" key="1">
    <source>
        <dbReference type="EnsemblPlants" id="ORUFI12G06310.1"/>
    </source>
</evidence>
<reference evidence="1" key="2">
    <citation type="submission" date="2015-06" db="UniProtKB">
        <authorList>
            <consortium name="EnsemblPlants"/>
        </authorList>
    </citation>
    <scope>IDENTIFICATION</scope>
</reference>
<protein>
    <recommendedName>
        <fullName evidence="3">DUF834 domain-containing protein</fullName>
    </recommendedName>
</protein>
<name>A0A0E0REV7_ORYRU</name>
<evidence type="ECO:0000313" key="2">
    <source>
        <dbReference type="Proteomes" id="UP000008022"/>
    </source>
</evidence>
<dbReference type="Gramene" id="ORUFI12G06310.1">
    <property type="protein sequence ID" value="ORUFI12G06310.1"/>
    <property type="gene ID" value="ORUFI12G06310"/>
</dbReference>
<dbReference type="EnsemblPlants" id="ORUFI12G06310.1">
    <property type="protein sequence ID" value="ORUFI12G06310.1"/>
    <property type="gene ID" value="ORUFI12G06310"/>
</dbReference>
<sequence>MDGDIGKDGPTTVAAAAPPLFLPAPRSGCRRGSDGFGVDEATAARTTTAARTGQRLAMGGSSDVVVVVIVGNGRFS</sequence>
<dbReference type="HOGENOM" id="CLU_2658823_0_0_1"/>
<organism evidence="1 2">
    <name type="scientific">Oryza rufipogon</name>
    <name type="common">Brownbeard rice</name>
    <name type="synonym">Asian wild rice</name>
    <dbReference type="NCBI Taxonomy" id="4529"/>
    <lineage>
        <taxon>Eukaryota</taxon>
        <taxon>Viridiplantae</taxon>
        <taxon>Streptophyta</taxon>
        <taxon>Embryophyta</taxon>
        <taxon>Tracheophyta</taxon>
        <taxon>Spermatophyta</taxon>
        <taxon>Magnoliopsida</taxon>
        <taxon>Liliopsida</taxon>
        <taxon>Poales</taxon>
        <taxon>Poaceae</taxon>
        <taxon>BOP clade</taxon>
        <taxon>Oryzoideae</taxon>
        <taxon>Oryzeae</taxon>
        <taxon>Oryzinae</taxon>
        <taxon>Oryza</taxon>
    </lineage>
</organism>
<keyword evidence="2" id="KW-1185">Reference proteome</keyword>
<proteinExistence type="predicted"/>
<accession>A0A0E0REV7</accession>
<dbReference type="AlphaFoldDB" id="A0A0E0REV7"/>
<evidence type="ECO:0008006" key="3">
    <source>
        <dbReference type="Google" id="ProtNLM"/>
    </source>
</evidence>